<proteinExistence type="inferred from homology"/>
<protein>
    <recommendedName>
        <fullName evidence="2">Casein kinase II subunit beta</fullName>
        <shortName evidence="2">CK II beta</shortName>
    </recommendedName>
</protein>
<feature type="compositionally biased region" description="Polar residues" evidence="3">
    <location>
        <begin position="1"/>
        <end position="22"/>
    </location>
</feature>
<comment type="caution">
    <text evidence="4">The sequence shown here is derived from an EMBL/GenBank/DDBJ whole genome shotgun (WGS) entry which is preliminary data.</text>
</comment>
<dbReference type="Pfam" id="PF01214">
    <property type="entry name" value="CK_II_beta"/>
    <property type="match status" value="1"/>
</dbReference>
<dbReference type="PRINTS" id="PR00472">
    <property type="entry name" value="CASNKINASEII"/>
</dbReference>
<dbReference type="InterPro" id="IPR035991">
    <property type="entry name" value="Casein_kinase_II_beta-like"/>
</dbReference>
<reference evidence="4 5" key="1">
    <citation type="journal article" date="2024" name="Nat. Commun.">
        <title>Phylogenomics reveals the evolutionary origins of lichenization in chlorophyte algae.</title>
        <authorList>
            <person name="Puginier C."/>
            <person name="Libourel C."/>
            <person name="Otte J."/>
            <person name="Skaloud P."/>
            <person name="Haon M."/>
            <person name="Grisel S."/>
            <person name="Petersen M."/>
            <person name="Berrin J.G."/>
            <person name="Delaux P.M."/>
            <person name="Dal Grande F."/>
            <person name="Keller J."/>
        </authorList>
    </citation>
    <scope>NUCLEOTIDE SEQUENCE [LARGE SCALE GENOMIC DNA]</scope>
    <source>
        <strain evidence="4 5">SAG 216-7</strain>
    </source>
</reference>
<keyword evidence="5" id="KW-1185">Reference proteome</keyword>
<evidence type="ECO:0000256" key="1">
    <source>
        <dbReference type="ARBA" id="ARBA00006941"/>
    </source>
</evidence>
<accession>A0ABR2YQR3</accession>
<evidence type="ECO:0000256" key="2">
    <source>
        <dbReference type="RuleBase" id="RU361268"/>
    </source>
</evidence>
<dbReference type="InterPro" id="IPR016149">
    <property type="entry name" value="Casein_kin_II_reg-sub_N"/>
</dbReference>
<comment type="function">
    <text evidence="2">Plays a complex role in regulating the basal catalytic activity of the alpha subunit.</text>
</comment>
<feature type="compositionally biased region" description="Low complexity" evidence="3">
    <location>
        <begin position="167"/>
        <end position="193"/>
    </location>
</feature>
<dbReference type="InterPro" id="IPR000704">
    <property type="entry name" value="Casein_kinase_II_reg-sub"/>
</dbReference>
<comment type="subunit">
    <text evidence="2">Tetramer of two alpha and two beta subunits.</text>
</comment>
<evidence type="ECO:0000313" key="4">
    <source>
        <dbReference type="EMBL" id="KAK9909410.1"/>
    </source>
</evidence>
<dbReference type="PANTHER" id="PTHR11740:SF0">
    <property type="entry name" value="CASEIN KINASE II SUBUNIT BETA"/>
    <property type="match status" value="1"/>
</dbReference>
<dbReference type="Proteomes" id="UP001491310">
    <property type="component" value="Unassembled WGS sequence"/>
</dbReference>
<dbReference type="Gene3D" id="1.10.1820.10">
    <property type="entry name" value="protein kinase ck2 holoenzyme, chain C, domain 1"/>
    <property type="match status" value="1"/>
</dbReference>
<dbReference type="SUPFAM" id="SSF57798">
    <property type="entry name" value="Casein kinase II beta subunit"/>
    <property type="match status" value="1"/>
</dbReference>
<dbReference type="SMART" id="SM01085">
    <property type="entry name" value="CK_II_beta"/>
    <property type="match status" value="1"/>
</dbReference>
<dbReference type="PANTHER" id="PTHR11740">
    <property type="entry name" value="CASEIN KINASE II SUBUNIT BETA"/>
    <property type="match status" value="1"/>
</dbReference>
<gene>
    <name evidence="4" type="ORF">WJX75_001834</name>
</gene>
<comment type="similarity">
    <text evidence="1 2">Belongs to the casein kinase 2 subunit beta family.</text>
</comment>
<name>A0ABR2YQR3_9CHLO</name>
<feature type="region of interest" description="Disordered" evidence="3">
    <location>
        <begin position="167"/>
        <end position="221"/>
    </location>
</feature>
<evidence type="ECO:0000313" key="5">
    <source>
        <dbReference type="Proteomes" id="UP001491310"/>
    </source>
</evidence>
<organism evidence="4 5">
    <name type="scientific">Coccomyxa subellipsoidea</name>
    <dbReference type="NCBI Taxonomy" id="248742"/>
    <lineage>
        <taxon>Eukaryota</taxon>
        <taxon>Viridiplantae</taxon>
        <taxon>Chlorophyta</taxon>
        <taxon>core chlorophytes</taxon>
        <taxon>Trebouxiophyceae</taxon>
        <taxon>Trebouxiophyceae incertae sedis</taxon>
        <taxon>Coccomyxaceae</taxon>
        <taxon>Coccomyxa</taxon>
    </lineage>
</organism>
<feature type="compositionally biased region" description="Polar residues" evidence="3">
    <location>
        <begin position="210"/>
        <end position="221"/>
    </location>
</feature>
<dbReference type="EMBL" id="JALJOT010000006">
    <property type="protein sequence ID" value="KAK9909410.1"/>
    <property type="molecule type" value="Genomic_DNA"/>
</dbReference>
<sequence>MSNTNFQDDLISDTDSGSSEEATGSEDEVAAWIGWFCSLKGNEFFCEVDEEFIQDDFNLSGLSSQVSYYDYALDLILDADSPSTEILTDEQHELVESAAETLYGLIHETYYPRSKYQGNVDGAFFGTTFPHLLLMTYPGMRPQLPVDRYVPRVFGFKLSAAALAPPAAEPQRNDAAASQASRGAAGNAAAAANHTERMRTQAKRKDDAGPSQTRSSQRLHG</sequence>
<evidence type="ECO:0000256" key="3">
    <source>
        <dbReference type="SAM" id="MobiDB-lite"/>
    </source>
</evidence>
<feature type="compositionally biased region" description="Basic and acidic residues" evidence="3">
    <location>
        <begin position="194"/>
        <end position="208"/>
    </location>
</feature>
<feature type="region of interest" description="Disordered" evidence="3">
    <location>
        <begin position="1"/>
        <end position="25"/>
    </location>
</feature>